<dbReference type="KEGG" id="bgt:106058495"/>
<dbReference type="OrthoDB" id="10308380at2759"/>
<evidence type="ECO:0000313" key="2">
    <source>
        <dbReference type="Proteomes" id="UP001165740"/>
    </source>
</evidence>
<dbReference type="RefSeq" id="XP_013071392.2">
    <property type="nucleotide sequence ID" value="XM_013215938.2"/>
</dbReference>
<feature type="transmembrane region" description="Helical" evidence="1">
    <location>
        <begin position="109"/>
        <end position="130"/>
    </location>
</feature>
<accession>A0A9U8E3M1</accession>
<keyword evidence="2" id="KW-1185">Reference proteome</keyword>
<keyword evidence="1" id="KW-0472">Membrane</keyword>
<name>A0A9U8E3M1_BIOGL</name>
<keyword evidence="1" id="KW-1133">Transmembrane helix</keyword>
<sequence length="361" mass="40361">MIKLKQTTFMSLNAGELCLVITTFIWNQNILCFANATRPPGVSDSTCSINSIQTTSTSKNQCCVQSKECIKNCTNVTLSTCNATLNDSLVCCCNSSVSPLSANNSAKTALILSSVFILLAICIAFVVVVLRRRKRALINSRKYTLMARFSSTKQAKDEARNTKKPVRIKSFRLVEDHCYEVVEDKPQSVTSIDSSKDQFSQYLKYIEKEDKALLPGNETLNYEEIEKTPKVHKDVFNNNSLKDGTSEDTKAQAVAPGPFKEVASTGFLSTLLNRQTEKIKRTRTSRNKKPTGFALRRTASEWHTDRFSKDAKDKAKSHGDLAKLTASFYFELEKTDTTESVHADCNQSEMFEKVNHSGDIH</sequence>
<evidence type="ECO:0000256" key="1">
    <source>
        <dbReference type="SAM" id="Phobius"/>
    </source>
</evidence>
<keyword evidence="1" id="KW-0812">Transmembrane</keyword>
<reference evidence="3" key="1">
    <citation type="submission" date="2025-08" db="UniProtKB">
        <authorList>
            <consortium name="RefSeq"/>
        </authorList>
    </citation>
    <scope>IDENTIFICATION</scope>
</reference>
<proteinExistence type="predicted"/>
<gene>
    <name evidence="3" type="primary">LOC106058495</name>
</gene>
<evidence type="ECO:0000313" key="3">
    <source>
        <dbReference type="RefSeq" id="XP_013071392.2"/>
    </source>
</evidence>
<protein>
    <submittedName>
        <fullName evidence="3">Uncharacterized protein LOC106058495</fullName>
    </submittedName>
</protein>
<organism evidence="2 3">
    <name type="scientific">Biomphalaria glabrata</name>
    <name type="common">Bloodfluke planorb</name>
    <name type="synonym">Freshwater snail</name>
    <dbReference type="NCBI Taxonomy" id="6526"/>
    <lineage>
        <taxon>Eukaryota</taxon>
        <taxon>Metazoa</taxon>
        <taxon>Spiralia</taxon>
        <taxon>Lophotrochozoa</taxon>
        <taxon>Mollusca</taxon>
        <taxon>Gastropoda</taxon>
        <taxon>Heterobranchia</taxon>
        <taxon>Euthyneura</taxon>
        <taxon>Panpulmonata</taxon>
        <taxon>Hygrophila</taxon>
        <taxon>Lymnaeoidea</taxon>
        <taxon>Planorbidae</taxon>
        <taxon>Biomphalaria</taxon>
    </lineage>
</organism>
<dbReference type="GeneID" id="106058495"/>
<dbReference type="Proteomes" id="UP001165740">
    <property type="component" value="Chromosome 11"/>
</dbReference>
<dbReference type="AlphaFoldDB" id="A0A9U8E3M1"/>